<sequence>MQRLECVVQQYAWGKKGTCSIVANLKAASDKTYAIKDNEPYAELWMGTHPNGPSSIADTSQLLSEWIKENPWALGNTTDIPYLFKVLSVNQALSIQAHPDKSAAKRLHKDFPHIYKDANHKPEMAIALTHFEALCQFRPMAQIVNNITHVEEFRLLVDPSVATAVVEFQDLPSLRAFFRAMIYCDPTKATAALASLRTRLESLRESLSPLDALVLRLNEQYPNDIGAFSPYLLNYVVLEPGDAVFLGANEPHAYLSGECVECMAGSDNVVRAGLTPKFIDKATLVDMLTYNVGSPPVQCGKTVDEFLTRYTSPVPEFQVERITLPSSKTYNLEATAGPSILLVLNGQGVASVQGGAELDVGTGQVFFVPAGYSVTLTSRSDGLVVYRSSPNENAQK</sequence>
<dbReference type="InterPro" id="IPR014710">
    <property type="entry name" value="RmlC-like_jellyroll"/>
</dbReference>
<feature type="domain" description="Phosphomannose isomerase type I C-terminal" evidence="12">
    <location>
        <begin position="310"/>
        <end position="348"/>
    </location>
</feature>
<evidence type="ECO:0000259" key="14">
    <source>
        <dbReference type="Pfam" id="PF20512"/>
    </source>
</evidence>
<evidence type="ECO:0000259" key="12">
    <source>
        <dbReference type="Pfam" id="PF01238"/>
    </source>
</evidence>
<dbReference type="PANTHER" id="PTHR10309">
    <property type="entry name" value="MANNOSE-6-PHOSPHATE ISOMERASE"/>
    <property type="match status" value="1"/>
</dbReference>
<evidence type="ECO:0000256" key="3">
    <source>
        <dbReference type="ARBA" id="ARBA00010772"/>
    </source>
</evidence>
<dbReference type="EC" id="5.3.1.8" evidence="4 10"/>
<dbReference type="VEuPathDB" id="FungiDB:H310_09242"/>
<keyword evidence="6 9" id="KW-0862">Zinc</keyword>
<dbReference type="UniPathway" id="UPA00126">
    <property type="reaction ID" value="UER00423"/>
</dbReference>
<feature type="domain" description="Phosphomannose isomerase type I catalytic" evidence="13">
    <location>
        <begin position="1"/>
        <end position="139"/>
    </location>
</feature>
<dbReference type="PROSITE" id="PS00965">
    <property type="entry name" value="PMI_I_1"/>
    <property type="match status" value="1"/>
</dbReference>
<dbReference type="Gene3D" id="1.10.441.10">
    <property type="entry name" value="Phosphomannose Isomerase, domain 2"/>
    <property type="match status" value="1"/>
</dbReference>
<dbReference type="AlphaFoldDB" id="A0A024TWE7"/>
<comment type="similarity">
    <text evidence="3 11">Belongs to the mannose-6-phosphate isomerase type 1 family.</text>
</comment>
<dbReference type="InterPro" id="IPR016305">
    <property type="entry name" value="Mannose-6-P_Isomerase"/>
</dbReference>
<dbReference type="Pfam" id="PF01238">
    <property type="entry name" value="PMI_typeI_C"/>
    <property type="match status" value="1"/>
</dbReference>
<dbReference type="InterPro" id="IPR046458">
    <property type="entry name" value="PMI_typeI_hel"/>
</dbReference>
<evidence type="ECO:0000256" key="1">
    <source>
        <dbReference type="ARBA" id="ARBA00000757"/>
    </source>
</evidence>
<evidence type="ECO:0000256" key="7">
    <source>
        <dbReference type="ARBA" id="ARBA00023235"/>
    </source>
</evidence>
<dbReference type="GO" id="GO:0004476">
    <property type="term" value="F:mannose-6-phosphate isomerase activity"/>
    <property type="evidence" value="ECO:0007669"/>
    <property type="project" value="UniProtKB-EC"/>
</dbReference>
<feature type="binding site" evidence="9">
    <location>
        <position position="98"/>
    </location>
    <ligand>
        <name>Zn(2+)</name>
        <dbReference type="ChEBI" id="CHEBI:29105"/>
    </ligand>
</feature>
<dbReference type="PROSITE" id="PS00966">
    <property type="entry name" value="PMI_I_2"/>
    <property type="match status" value="1"/>
</dbReference>
<feature type="binding site" evidence="9">
    <location>
        <position position="252"/>
    </location>
    <ligand>
        <name>Zn(2+)</name>
        <dbReference type="ChEBI" id="CHEBI:29105"/>
    </ligand>
</feature>
<dbReference type="GO" id="GO:0008270">
    <property type="term" value="F:zinc ion binding"/>
    <property type="evidence" value="ECO:0007669"/>
    <property type="project" value="InterPro"/>
</dbReference>
<proteinExistence type="inferred from homology"/>
<gene>
    <name evidence="15" type="ORF">H310_09242</name>
</gene>
<dbReference type="PIRSF" id="PIRSF001480">
    <property type="entry name" value="Mannose-6-phosphate_isomerase"/>
    <property type="match status" value="1"/>
</dbReference>
<reference evidence="15" key="1">
    <citation type="submission" date="2013-12" db="EMBL/GenBank/DDBJ databases">
        <title>The Genome Sequence of Aphanomyces invadans NJM9701.</title>
        <authorList>
            <consortium name="The Broad Institute Genomics Platform"/>
            <person name="Russ C."/>
            <person name="Tyler B."/>
            <person name="van West P."/>
            <person name="Dieguez-Uribeondo J."/>
            <person name="Young S.K."/>
            <person name="Zeng Q."/>
            <person name="Gargeya S."/>
            <person name="Fitzgerald M."/>
            <person name="Abouelleil A."/>
            <person name="Alvarado L."/>
            <person name="Chapman S.B."/>
            <person name="Gainer-Dewar J."/>
            <person name="Goldberg J."/>
            <person name="Griggs A."/>
            <person name="Gujja S."/>
            <person name="Hansen M."/>
            <person name="Howarth C."/>
            <person name="Imamovic A."/>
            <person name="Ireland A."/>
            <person name="Larimer J."/>
            <person name="McCowan C."/>
            <person name="Murphy C."/>
            <person name="Pearson M."/>
            <person name="Poon T.W."/>
            <person name="Priest M."/>
            <person name="Roberts A."/>
            <person name="Saif S."/>
            <person name="Shea T."/>
            <person name="Sykes S."/>
            <person name="Wortman J."/>
            <person name="Nusbaum C."/>
            <person name="Birren B."/>
        </authorList>
    </citation>
    <scope>NUCLEOTIDE SEQUENCE [LARGE SCALE GENOMIC DNA]</scope>
    <source>
        <strain evidence="15">NJM9701</strain>
    </source>
</reference>
<evidence type="ECO:0000256" key="5">
    <source>
        <dbReference type="ARBA" id="ARBA00022723"/>
    </source>
</evidence>
<comment type="catalytic activity">
    <reaction evidence="1 10">
        <text>D-mannose 6-phosphate = D-fructose 6-phosphate</text>
        <dbReference type="Rhea" id="RHEA:12356"/>
        <dbReference type="ChEBI" id="CHEBI:58735"/>
        <dbReference type="ChEBI" id="CHEBI:61527"/>
        <dbReference type="EC" id="5.3.1.8"/>
    </reaction>
</comment>
<feature type="binding site" evidence="9">
    <location>
        <position position="96"/>
    </location>
    <ligand>
        <name>Zn(2+)</name>
        <dbReference type="ChEBI" id="CHEBI:29105"/>
    </ligand>
</feature>
<evidence type="ECO:0000256" key="6">
    <source>
        <dbReference type="ARBA" id="ARBA00022833"/>
    </source>
</evidence>
<dbReference type="InterPro" id="IPR046457">
    <property type="entry name" value="PMI_typeI_cat"/>
</dbReference>
<evidence type="ECO:0000256" key="10">
    <source>
        <dbReference type="RuleBase" id="RU000611"/>
    </source>
</evidence>
<accession>A0A024TWE7</accession>
<dbReference type="PANTHER" id="PTHR10309:SF0">
    <property type="entry name" value="MANNOSE-6-PHOSPHATE ISOMERASE"/>
    <property type="match status" value="1"/>
</dbReference>
<feature type="active site" evidence="8">
    <location>
        <position position="271"/>
    </location>
</feature>
<evidence type="ECO:0000259" key="13">
    <source>
        <dbReference type="Pfam" id="PF20511"/>
    </source>
</evidence>
<dbReference type="InterPro" id="IPR046456">
    <property type="entry name" value="PMI_typeI_C"/>
</dbReference>
<dbReference type="Pfam" id="PF20512">
    <property type="entry name" value="PMI_typeI_hel"/>
    <property type="match status" value="1"/>
</dbReference>
<dbReference type="STRING" id="157072.A0A024TWE7"/>
<dbReference type="GO" id="GO:0005829">
    <property type="term" value="C:cytosol"/>
    <property type="evidence" value="ECO:0007669"/>
    <property type="project" value="TreeGrafter"/>
</dbReference>
<evidence type="ECO:0000256" key="4">
    <source>
        <dbReference type="ARBA" id="ARBA00011956"/>
    </source>
</evidence>
<evidence type="ECO:0000313" key="15">
    <source>
        <dbReference type="EMBL" id="ETV97926.1"/>
    </source>
</evidence>
<dbReference type="eggNOG" id="KOG2757">
    <property type="taxonomic scope" value="Eukaryota"/>
</dbReference>
<evidence type="ECO:0000256" key="2">
    <source>
        <dbReference type="ARBA" id="ARBA00004666"/>
    </source>
</evidence>
<evidence type="ECO:0000256" key="8">
    <source>
        <dbReference type="PIRSR" id="PIRSR001480-1"/>
    </source>
</evidence>
<dbReference type="RefSeq" id="XP_008873487.1">
    <property type="nucleotide sequence ID" value="XM_008875265.1"/>
</dbReference>
<dbReference type="FunFam" id="2.60.120.10:FF:000044">
    <property type="entry name" value="Mannose-6-phosphate isomerase"/>
    <property type="match status" value="1"/>
</dbReference>
<dbReference type="GeneID" id="20086292"/>
<evidence type="ECO:0000256" key="11">
    <source>
        <dbReference type="RuleBase" id="RU004189"/>
    </source>
</evidence>
<dbReference type="InterPro" id="IPR001250">
    <property type="entry name" value="Man6P_Isoase-1"/>
</dbReference>
<dbReference type="SUPFAM" id="SSF51182">
    <property type="entry name" value="RmlC-like cupins"/>
    <property type="match status" value="1"/>
</dbReference>
<organism evidence="15">
    <name type="scientific">Aphanomyces invadans</name>
    <dbReference type="NCBI Taxonomy" id="157072"/>
    <lineage>
        <taxon>Eukaryota</taxon>
        <taxon>Sar</taxon>
        <taxon>Stramenopiles</taxon>
        <taxon>Oomycota</taxon>
        <taxon>Saprolegniomycetes</taxon>
        <taxon>Saprolegniales</taxon>
        <taxon>Verrucalvaceae</taxon>
        <taxon>Aphanomyces</taxon>
    </lineage>
</organism>
<dbReference type="CDD" id="cd07011">
    <property type="entry name" value="cupin_PMI_type_I_N"/>
    <property type="match status" value="1"/>
</dbReference>
<comment type="cofactor">
    <cofactor evidence="9 10">
        <name>Zn(2+)</name>
        <dbReference type="ChEBI" id="CHEBI:29105"/>
    </cofactor>
    <text evidence="9 10">Binds 1 zinc ion per subunit.</text>
</comment>
<dbReference type="OrthoDB" id="6605218at2759"/>
<dbReference type="GO" id="GO:0009298">
    <property type="term" value="P:GDP-mannose biosynthetic process"/>
    <property type="evidence" value="ECO:0007669"/>
    <property type="project" value="UniProtKB-UniPathway"/>
</dbReference>
<keyword evidence="5 9" id="KW-0479">Metal-binding</keyword>
<dbReference type="InterPro" id="IPR018050">
    <property type="entry name" value="Pmannose_isomerase-type1_CS"/>
</dbReference>
<dbReference type="InterPro" id="IPR011051">
    <property type="entry name" value="RmlC_Cupin_sf"/>
</dbReference>
<dbReference type="NCBIfam" id="TIGR00218">
    <property type="entry name" value="manA"/>
    <property type="match status" value="1"/>
</dbReference>
<dbReference type="EMBL" id="KI913971">
    <property type="protein sequence ID" value="ETV97926.1"/>
    <property type="molecule type" value="Genomic_DNA"/>
</dbReference>
<dbReference type="Gene3D" id="2.60.120.10">
    <property type="entry name" value="Jelly Rolls"/>
    <property type="match status" value="2"/>
</dbReference>
<protein>
    <recommendedName>
        <fullName evidence="4 10">Mannose-6-phosphate isomerase</fullName>
        <ecNumber evidence="4 10">5.3.1.8</ecNumber>
    </recommendedName>
</protein>
<feature type="binding site" evidence="9">
    <location>
        <position position="123"/>
    </location>
    <ligand>
        <name>Zn(2+)</name>
        <dbReference type="ChEBI" id="CHEBI:29105"/>
    </ligand>
</feature>
<dbReference type="PRINTS" id="PR00714">
    <property type="entry name" value="MAN6PISMRASE"/>
</dbReference>
<feature type="domain" description="Phosphomannose isomerase type I helical insertion" evidence="14">
    <location>
        <begin position="173"/>
        <end position="233"/>
    </location>
</feature>
<dbReference type="GO" id="GO:0005975">
    <property type="term" value="P:carbohydrate metabolic process"/>
    <property type="evidence" value="ECO:0007669"/>
    <property type="project" value="InterPro"/>
</dbReference>
<evidence type="ECO:0000256" key="9">
    <source>
        <dbReference type="PIRSR" id="PIRSR001480-2"/>
    </source>
</evidence>
<dbReference type="Pfam" id="PF20511">
    <property type="entry name" value="PMI_typeI_cat"/>
    <property type="match status" value="1"/>
</dbReference>
<keyword evidence="7 10" id="KW-0413">Isomerase</keyword>
<comment type="pathway">
    <text evidence="2">Nucleotide-sugar biosynthesis; GDP-alpha-D-mannose biosynthesis; alpha-D-mannose 1-phosphate from D-fructose 6-phosphate: step 1/2.</text>
</comment>
<name>A0A024TWE7_9STRA</name>